<organism evidence="2 3">
    <name type="scientific">Amycolatopsis alba DSM 44262</name>
    <dbReference type="NCBI Taxonomy" id="1125972"/>
    <lineage>
        <taxon>Bacteria</taxon>
        <taxon>Bacillati</taxon>
        <taxon>Actinomycetota</taxon>
        <taxon>Actinomycetes</taxon>
        <taxon>Pseudonocardiales</taxon>
        <taxon>Pseudonocardiaceae</taxon>
        <taxon>Amycolatopsis</taxon>
    </lineage>
</organism>
<feature type="non-terminal residue" evidence="2">
    <location>
        <position position="61"/>
    </location>
</feature>
<accession>A0A229RBF9</accession>
<sequence>MDGRRQRAAGRPDDETRRLRPPQNPQNPPPTRQAQTPPPPTRRQQVPPSPGQQLPQPSQNP</sequence>
<proteinExistence type="predicted"/>
<name>A0A229RBF9_AMYAL</name>
<dbReference type="Proteomes" id="UP000215563">
    <property type="component" value="Unassembled WGS sequence"/>
</dbReference>
<gene>
    <name evidence="2" type="ORF">CFP75_36875</name>
</gene>
<evidence type="ECO:0000256" key="1">
    <source>
        <dbReference type="SAM" id="MobiDB-lite"/>
    </source>
</evidence>
<dbReference type="AlphaFoldDB" id="A0A229RBF9"/>
<feature type="compositionally biased region" description="Pro residues" evidence="1">
    <location>
        <begin position="22"/>
        <end position="41"/>
    </location>
</feature>
<dbReference type="EMBL" id="NMQU01000139">
    <property type="protein sequence ID" value="OXM43829.1"/>
    <property type="molecule type" value="Genomic_DNA"/>
</dbReference>
<protein>
    <submittedName>
        <fullName evidence="2">Uncharacterized protein</fullName>
    </submittedName>
</protein>
<evidence type="ECO:0000313" key="3">
    <source>
        <dbReference type="Proteomes" id="UP000215563"/>
    </source>
</evidence>
<feature type="compositionally biased region" description="Basic and acidic residues" evidence="1">
    <location>
        <begin position="1"/>
        <end position="18"/>
    </location>
</feature>
<evidence type="ECO:0000313" key="2">
    <source>
        <dbReference type="EMBL" id="OXM43829.1"/>
    </source>
</evidence>
<keyword evidence="3" id="KW-1185">Reference proteome</keyword>
<feature type="region of interest" description="Disordered" evidence="1">
    <location>
        <begin position="1"/>
        <end position="61"/>
    </location>
</feature>
<feature type="compositionally biased region" description="Low complexity" evidence="1">
    <location>
        <begin position="42"/>
        <end position="61"/>
    </location>
</feature>
<reference evidence="2 3" key="1">
    <citation type="submission" date="2017-07" db="EMBL/GenBank/DDBJ databases">
        <title>Amycolatopsis alba DSM 44262 Genome sequencing and assembly.</title>
        <authorList>
            <person name="Kaur N."/>
            <person name="Mayilraj S."/>
        </authorList>
    </citation>
    <scope>NUCLEOTIDE SEQUENCE [LARGE SCALE GENOMIC DNA]</scope>
    <source>
        <strain evidence="2 3">DSM 44262</strain>
    </source>
</reference>
<comment type="caution">
    <text evidence="2">The sequence shown here is derived from an EMBL/GenBank/DDBJ whole genome shotgun (WGS) entry which is preliminary data.</text>
</comment>